<evidence type="ECO:0008006" key="4">
    <source>
        <dbReference type="Google" id="ProtNLM"/>
    </source>
</evidence>
<proteinExistence type="predicted"/>
<keyword evidence="3" id="KW-1185">Reference proteome</keyword>
<dbReference type="InterPro" id="IPR013901">
    <property type="entry name" value="Anthrone_oxy"/>
</dbReference>
<feature type="transmembrane region" description="Helical" evidence="1">
    <location>
        <begin position="142"/>
        <end position="161"/>
    </location>
</feature>
<dbReference type="AlphaFoldDB" id="A0A917M6P2"/>
<dbReference type="Pfam" id="PF08592">
    <property type="entry name" value="Anthrone_oxy"/>
    <property type="match status" value="1"/>
</dbReference>
<keyword evidence="1" id="KW-0472">Membrane</keyword>
<name>A0A917M6P2_9SPHI</name>
<sequence length="162" mass="17868">MGFYQIIQIIAVSLTGLAAGLFYSYACSVTGGLGKLSDREYLMAFQSINNVILNAWFFTSFMGSLVVLPAVTWFSYNAGINFSFWLFLSATVIYVVGVFGVTIFGNVPLNNMLESTNLNTASLQELFSLRERFEASWNKLNLIRTIAAVVSFIIAVIASILK</sequence>
<gene>
    <name evidence="2" type="ORF">GCM10007415_08140</name>
</gene>
<dbReference type="Proteomes" id="UP000660862">
    <property type="component" value="Unassembled WGS sequence"/>
</dbReference>
<feature type="transmembrane region" description="Helical" evidence="1">
    <location>
        <begin position="51"/>
        <end position="76"/>
    </location>
</feature>
<accession>A0A917M6P2</accession>
<protein>
    <recommendedName>
        <fullName evidence="4">DUF1772 domain-containing protein</fullName>
    </recommendedName>
</protein>
<dbReference type="RefSeq" id="WP_188504640.1">
    <property type="nucleotide sequence ID" value="NZ_BMER01000001.1"/>
</dbReference>
<reference evidence="2" key="2">
    <citation type="submission" date="2020-09" db="EMBL/GenBank/DDBJ databases">
        <authorList>
            <person name="Sun Q."/>
            <person name="Zhou Y."/>
        </authorList>
    </citation>
    <scope>NUCLEOTIDE SEQUENCE</scope>
    <source>
        <strain evidence="2">CGMCC 1.12195</strain>
    </source>
</reference>
<organism evidence="2 3">
    <name type="scientific">Parapedobacter pyrenivorans</name>
    <dbReference type="NCBI Taxonomy" id="1305674"/>
    <lineage>
        <taxon>Bacteria</taxon>
        <taxon>Pseudomonadati</taxon>
        <taxon>Bacteroidota</taxon>
        <taxon>Sphingobacteriia</taxon>
        <taxon>Sphingobacteriales</taxon>
        <taxon>Sphingobacteriaceae</taxon>
        <taxon>Parapedobacter</taxon>
    </lineage>
</organism>
<comment type="caution">
    <text evidence="2">The sequence shown here is derived from an EMBL/GenBank/DDBJ whole genome shotgun (WGS) entry which is preliminary data.</text>
</comment>
<evidence type="ECO:0000313" key="3">
    <source>
        <dbReference type="Proteomes" id="UP000660862"/>
    </source>
</evidence>
<keyword evidence="1" id="KW-0812">Transmembrane</keyword>
<evidence type="ECO:0000313" key="2">
    <source>
        <dbReference type="EMBL" id="GGG78476.1"/>
    </source>
</evidence>
<evidence type="ECO:0000256" key="1">
    <source>
        <dbReference type="SAM" id="Phobius"/>
    </source>
</evidence>
<reference evidence="2" key="1">
    <citation type="journal article" date="2014" name="Int. J. Syst. Evol. Microbiol.">
        <title>Complete genome sequence of Corynebacterium casei LMG S-19264T (=DSM 44701T), isolated from a smear-ripened cheese.</title>
        <authorList>
            <consortium name="US DOE Joint Genome Institute (JGI-PGF)"/>
            <person name="Walter F."/>
            <person name="Albersmeier A."/>
            <person name="Kalinowski J."/>
            <person name="Ruckert C."/>
        </authorList>
    </citation>
    <scope>NUCLEOTIDE SEQUENCE</scope>
    <source>
        <strain evidence="2">CGMCC 1.12195</strain>
    </source>
</reference>
<keyword evidence="1" id="KW-1133">Transmembrane helix</keyword>
<feature type="transmembrane region" description="Helical" evidence="1">
    <location>
        <begin position="82"/>
        <end position="104"/>
    </location>
</feature>
<feature type="transmembrane region" description="Helical" evidence="1">
    <location>
        <begin position="6"/>
        <end position="30"/>
    </location>
</feature>
<dbReference type="EMBL" id="BMER01000001">
    <property type="protein sequence ID" value="GGG78476.1"/>
    <property type="molecule type" value="Genomic_DNA"/>
</dbReference>